<evidence type="ECO:0000256" key="1">
    <source>
        <dbReference type="SAM" id="Phobius"/>
    </source>
</evidence>
<evidence type="ECO:0000313" key="3">
    <source>
        <dbReference type="RefSeq" id="XP_065646278.1"/>
    </source>
</evidence>
<dbReference type="GeneID" id="136076762"/>
<protein>
    <submittedName>
        <fullName evidence="3">Uncharacterized protein LOC136076762</fullName>
    </submittedName>
</protein>
<keyword evidence="1" id="KW-1133">Transmembrane helix</keyword>
<reference evidence="2" key="1">
    <citation type="submission" date="2025-05" db="UniProtKB">
        <authorList>
            <consortium name="RefSeq"/>
        </authorList>
    </citation>
    <scope>NUCLEOTIDE SEQUENCE [LARGE SCALE GENOMIC DNA]</scope>
</reference>
<reference evidence="3" key="2">
    <citation type="submission" date="2025-08" db="UniProtKB">
        <authorList>
            <consortium name="RefSeq"/>
        </authorList>
    </citation>
    <scope>IDENTIFICATION</scope>
</reference>
<name>A0ABM4BBH7_HYDVU</name>
<dbReference type="Proteomes" id="UP001652625">
    <property type="component" value="Chromosome 02"/>
</dbReference>
<keyword evidence="2" id="KW-1185">Reference proteome</keyword>
<sequence length="116" mass="13517">MYVEIALLSCYNLFILVKDLLSLMTEDQLHDLFKAFVLAFNSLKESDYVFKILVPESIVFIFGKASNVSRIKAEVALCTFISERQYKLLYFYFILIIILSTNLPLLVITTHLFIFF</sequence>
<keyword evidence="1" id="KW-0472">Membrane</keyword>
<gene>
    <name evidence="3" type="primary">LOC136076762</name>
</gene>
<dbReference type="RefSeq" id="XP_065646278.1">
    <property type="nucleotide sequence ID" value="XM_065790206.1"/>
</dbReference>
<proteinExistence type="predicted"/>
<evidence type="ECO:0000313" key="2">
    <source>
        <dbReference type="Proteomes" id="UP001652625"/>
    </source>
</evidence>
<accession>A0ABM4BBH7</accession>
<feature type="transmembrane region" description="Helical" evidence="1">
    <location>
        <begin position="89"/>
        <end position="114"/>
    </location>
</feature>
<organism evidence="2 3">
    <name type="scientific">Hydra vulgaris</name>
    <name type="common">Hydra</name>
    <name type="synonym">Hydra attenuata</name>
    <dbReference type="NCBI Taxonomy" id="6087"/>
    <lineage>
        <taxon>Eukaryota</taxon>
        <taxon>Metazoa</taxon>
        <taxon>Cnidaria</taxon>
        <taxon>Hydrozoa</taxon>
        <taxon>Hydroidolina</taxon>
        <taxon>Anthoathecata</taxon>
        <taxon>Aplanulata</taxon>
        <taxon>Hydridae</taxon>
        <taxon>Hydra</taxon>
    </lineage>
</organism>
<keyword evidence="1" id="KW-0812">Transmembrane</keyword>